<feature type="domain" description="N-terminal" evidence="1">
    <location>
        <begin position="26"/>
        <end position="112"/>
    </location>
</feature>
<gene>
    <name evidence="2" type="ORF">LCY76_23640</name>
</gene>
<evidence type="ECO:0000259" key="1">
    <source>
        <dbReference type="Pfam" id="PF08401"/>
    </source>
</evidence>
<dbReference type="AlphaFoldDB" id="A0A9X1XF66"/>
<proteinExistence type="predicted"/>
<dbReference type="RefSeq" id="WP_248254929.1">
    <property type="nucleotide sequence ID" value="NZ_JAIWJX010000004.1"/>
</dbReference>
<reference evidence="2" key="1">
    <citation type="submission" date="2021-09" db="EMBL/GenBank/DDBJ databases">
        <title>Genome analysis of Fictibacillus sp. KIGAM418 isolated from marine sediment.</title>
        <authorList>
            <person name="Seo M.-J."/>
            <person name="Cho E.-S."/>
            <person name="Hwang C.Y."/>
        </authorList>
    </citation>
    <scope>NUCLEOTIDE SEQUENCE</scope>
    <source>
        <strain evidence="2">KIGAM418</strain>
    </source>
</reference>
<dbReference type="EMBL" id="JAIWJX010000004">
    <property type="protein sequence ID" value="MCK6259566.1"/>
    <property type="molecule type" value="Genomic_DNA"/>
</dbReference>
<dbReference type="Pfam" id="PF08401">
    <property type="entry name" value="ArdcN"/>
    <property type="match status" value="1"/>
</dbReference>
<sequence>MDKSMPKRNWKKSCPTIEEKLKQLQQTLEDGVKNFSYSPEHFKAILEMKALMPSYSFKNMLVAKAQLPHASFLASYSRWQELGRNVVKGEKAIRIFKPIFGSNKNKDPKEDVLESDEEIKLVGFCPIPVFDFSQTEGESLPIDQIKIELVGDCSEAREIIEMVHEVADCPISYGNTGSANGYYMPGTHEIVVSDKVSINQRAKTLVHEYVHSQVHRLGNMSTSKEREVVAEGTAFIVCSFFGLDTSSYSFEYVKGWSQGDGDALLNYGSQIFDITKTIIERFRERDGSKDNELLMAV</sequence>
<accession>A0A9X1XF66</accession>
<dbReference type="InterPro" id="IPR013610">
    <property type="entry name" value="ArdC_N"/>
</dbReference>
<organism evidence="2 3">
    <name type="scientific">Fictibacillus marinisediminis</name>
    <dbReference type="NCBI Taxonomy" id="2878389"/>
    <lineage>
        <taxon>Bacteria</taxon>
        <taxon>Bacillati</taxon>
        <taxon>Bacillota</taxon>
        <taxon>Bacilli</taxon>
        <taxon>Bacillales</taxon>
        <taxon>Fictibacillaceae</taxon>
        <taxon>Fictibacillus</taxon>
    </lineage>
</organism>
<dbReference type="Gene3D" id="1.10.10.2910">
    <property type="match status" value="1"/>
</dbReference>
<evidence type="ECO:0000313" key="3">
    <source>
        <dbReference type="Proteomes" id="UP001139011"/>
    </source>
</evidence>
<evidence type="ECO:0000313" key="2">
    <source>
        <dbReference type="EMBL" id="MCK6259566.1"/>
    </source>
</evidence>
<keyword evidence="3" id="KW-1185">Reference proteome</keyword>
<comment type="caution">
    <text evidence="2">The sequence shown here is derived from an EMBL/GenBank/DDBJ whole genome shotgun (WGS) entry which is preliminary data.</text>
</comment>
<dbReference type="Proteomes" id="UP001139011">
    <property type="component" value="Unassembled WGS sequence"/>
</dbReference>
<protein>
    <submittedName>
        <fullName evidence="2">SsDNA-binding domain-containing protein</fullName>
    </submittedName>
</protein>
<dbReference type="GO" id="GO:0003697">
    <property type="term" value="F:single-stranded DNA binding"/>
    <property type="evidence" value="ECO:0007669"/>
    <property type="project" value="InterPro"/>
</dbReference>
<name>A0A9X1XF66_9BACL</name>